<dbReference type="InterPro" id="IPR017853">
    <property type="entry name" value="GH"/>
</dbReference>
<evidence type="ECO:0000256" key="7">
    <source>
        <dbReference type="SAM" id="SignalP"/>
    </source>
</evidence>
<keyword evidence="7" id="KW-0732">Signal</keyword>
<dbReference type="AlphaFoldDB" id="B7FBJ4"/>
<feature type="domain" description="Glycoside hydrolase family 5" evidence="8">
    <location>
        <begin position="73"/>
        <end position="384"/>
    </location>
</feature>
<evidence type="ECO:0000256" key="5">
    <source>
        <dbReference type="ARBA" id="ARBA00023326"/>
    </source>
</evidence>
<dbReference type="PANTHER" id="PTHR31297">
    <property type="entry name" value="GLUCAN ENDO-1,6-BETA-GLUCOSIDASE B"/>
    <property type="match status" value="1"/>
</dbReference>
<dbReference type="PANTHER" id="PTHR31297:SF41">
    <property type="entry name" value="ENDOGLUCANASE, PUTATIVE (AFU_ORTHOLOGUE AFUA_5G01830)-RELATED"/>
    <property type="match status" value="1"/>
</dbReference>
<evidence type="ECO:0000256" key="4">
    <source>
        <dbReference type="ARBA" id="ARBA00023295"/>
    </source>
</evidence>
<dbReference type="GO" id="GO:0009251">
    <property type="term" value="P:glucan catabolic process"/>
    <property type="evidence" value="ECO:0007669"/>
    <property type="project" value="TreeGrafter"/>
</dbReference>
<dbReference type="SUPFAM" id="SSF51445">
    <property type="entry name" value="(Trans)glycosidases"/>
    <property type="match status" value="1"/>
</dbReference>
<dbReference type="GO" id="GO:0009986">
    <property type="term" value="C:cell surface"/>
    <property type="evidence" value="ECO:0007669"/>
    <property type="project" value="TreeGrafter"/>
</dbReference>
<name>B7FBJ4_9CILI</name>
<comment type="similarity">
    <text evidence="1 6">Belongs to the glycosyl hydrolase 5 (cellulase A) family.</text>
</comment>
<proteinExistence type="evidence at transcript level"/>
<accession>B7FBJ4</accession>
<sequence>LFLMLCLGILAILSRVFIFNSDKSKSFAIDLKDTFSKEGLVVDDGKKDFDNEITAAELVDSIGMGWNLGNTLDANEEPTTGFNQGLSSEESWGNPKTTEAMIEFIAKSGFKTLRLPTTWHNHLIDEKYTIDPEWMKRVKTIVDWGIKHGLYVILNVHHDIYTNAAEPLTYGKGYRPFKKDIEESERVIYNIWKQINAAFNNGYDHHLIFEGLNEPRLVGTDYEWSFDSSASVCIEGRDVLNEFMRLMVKVIRESGGNNEKRFIMITPLAAGFQPSLESGLIFPDDSKYNPKNNKLILSVHMYAPYDFALNADKTYTKFEESYKDDLKNNFEALYKKFVSNNQHVIIGEMGVVNKNNTEDRLAWAEYYVTTARHYHLSTVLWDNGRWDVNLDGEVIGELHRDELKWHNDKLIETYINAAKTEFAKDLNVK</sequence>
<dbReference type="InterPro" id="IPR018087">
    <property type="entry name" value="Glyco_hydro_5_CS"/>
</dbReference>
<dbReference type="EMBL" id="AM419213">
    <property type="protein sequence ID" value="CAL91969.1"/>
    <property type="molecule type" value="mRNA"/>
</dbReference>
<feature type="chain" id="PRO_5002852202" evidence="7">
    <location>
        <begin position="19"/>
        <end position="429"/>
    </location>
</feature>
<evidence type="ECO:0000313" key="9">
    <source>
        <dbReference type="EMBL" id="CAL91969.1"/>
    </source>
</evidence>
<feature type="signal peptide" evidence="7">
    <location>
        <begin position="1"/>
        <end position="18"/>
    </location>
</feature>
<keyword evidence="5" id="KW-0624">Polysaccharide degradation</keyword>
<evidence type="ECO:0000259" key="8">
    <source>
        <dbReference type="Pfam" id="PF00150"/>
    </source>
</evidence>
<evidence type="ECO:0000256" key="2">
    <source>
        <dbReference type="ARBA" id="ARBA00022801"/>
    </source>
</evidence>
<keyword evidence="3" id="KW-0119">Carbohydrate metabolism</keyword>
<feature type="non-terminal residue" evidence="9">
    <location>
        <position position="1"/>
    </location>
</feature>
<organism evidence="9">
    <name type="scientific">Epidinium ecaudatum</name>
    <dbReference type="NCBI Taxonomy" id="300017"/>
    <lineage>
        <taxon>Eukaryota</taxon>
        <taxon>Sar</taxon>
        <taxon>Alveolata</taxon>
        <taxon>Ciliophora</taxon>
        <taxon>Intramacronucleata</taxon>
        <taxon>Litostomatea</taxon>
        <taxon>Trichostomatia</taxon>
        <taxon>Entodiniomorphida</taxon>
        <taxon>Ophryoscolecidae</taxon>
        <taxon>Epidinium</taxon>
    </lineage>
</organism>
<evidence type="ECO:0000256" key="3">
    <source>
        <dbReference type="ARBA" id="ARBA00023277"/>
    </source>
</evidence>
<gene>
    <name evidence="9" type="primary">cmc-02</name>
</gene>
<evidence type="ECO:0000256" key="6">
    <source>
        <dbReference type="RuleBase" id="RU361153"/>
    </source>
</evidence>
<dbReference type="Pfam" id="PF00150">
    <property type="entry name" value="Cellulase"/>
    <property type="match status" value="1"/>
</dbReference>
<dbReference type="InterPro" id="IPR001547">
    <property type="entry name" value="Glyco_hydro_5"/>
</dbReference>
<keyword evidence="4 6" id="KW-0326">Glycosidase</keyword>
<dbReference type="PROSITE" id="PS00659">
    <property type="entry name" value="GLYCOSYL_HYDROL_F5"/>
    <property type="match status" value="1"/>
</dbReference>
<dbReference type="Gene3D" id="3.20.20.80">
    <property type="entry name" value="Glycosidases"/>
    <property type="match status" value="1"/>
</dbReference>
<dbReference type="GO" id="GO:0005576">
    <property type="term" value="C:extracellular region"/>
    <property type="evidence" value="ECO:0007669"/>
    <property type="project" value="TreeGrafter"/>
</dbReference>
<dbReference type="InterPro" id="IPR050386">
    <property type="entry name" value="Glycosyl_hydrolase_5"/>
</dbReference>
<protein>
    <submittedName>
        <fullName evidence="9">Cellulase</fullName>
    </submittedName>
</protein>
<dbReference type="GO" id="GO:0008422">
    <property type="term" value="F:beta-glucosidase activity"/>
    <property type="evidence" value="ECO:0007669"/>
    <property type="project" value="TreeGrafter"/>
</dbReference>
<dbReference type="SMR" id="B7FBJ4"/>
<keyword evidence="2 6" id="KW-0378">Hydrolase</keyword>
<reference evidence="9" key="1">
    <citation type="submission" date="2006-12" db="EMBL/GenBank/DDBJ databases">
        <title>Fibrolytic genes of the large Entodinomorphid rumen ciliates were acquired by lateral gene transfer recently.</title>
        <authorList>
            <person name="McEwan N.R."/>
            <person name="Hackstein J.H."/>
            <person name="Gatherer D."/>
            <person name="McIntosh F.M."/>
            <person name="Thomas N.A."/>
            <person name="Nelson N."/>
            <person name="Pontvianne J."/>
            <person name="Chmielowiec A.E."/>
            <person name="Jouany J.P."/>
            <person name="Nsabimana E."/>
            <person name="Macheboeuf D."/>
            <person name="Morgavi D."/>
            <person name="Michalowski T."/>
            <person name="Wereszka K."/>
            <person name="Ricard G."/>
            <person name="Huynen M.A."/>
            <person name="Newbold C.J."/>
        </authorList>
    </citation>
    <scope>NUCLEOTIDE SEQUENCE</scope>
</reference>
<dbReference type="CAZy" id="GH5">
    <property type="family name" value="Glycoside Hydrolase Family 5"/>
</dbReference>
<evidence type="ECO:0000256" key="1">
    <source>
        <dbReference type="ARBA" id="ARBA00005641"/>
    </source>
</evidence>